<dbReference type="PANTHER" id="PTHR47963:SF8">
    <property type="entry name" value="ATP-DEPENDENT RNA HELICASE DEAD"/>
    <property type="match status" value="1"/>
</dbReference>
<feature type="short sequence motif" description="Q motif" evidence="6">
    <location>
        <begin position="94"/>
        <end position="122"/>
    </location>
</feature>
<evidence type="ECO:0000313" key="12">
    <source>
        <dbReference type="Proteomes" id="UP000287830"/>
    </source>
</evidence>
<dbReference type="InterPro" id="IPR014014">
    <property type="entry name" value="RNA_helicase_DEAD_Q_motif"/>
</dbReference>
<feature type="compositionally biased region" description="Basic residues" evidence="7">
    <location>
        <begin position="909"/>
        <end position="918"/>
    </location>
</feature>
<dbReference type="GO" id="GO:0033592">
    <property type="term" value="F:RNA strand annealing activity"/>
    <property type="evidence" value="ECO:0007669"/>
    <property type="project" value="TreeGrafter"/>
</dbReference>
<feature type="compositionally biased region" description="Basic residues" evidence="7">
    <location>
        <begin position="846"/>
        <end position="855"/>
    </location>
</feature>
<dbReference type="PROSITE" id="PS51192">
    <property type="entry name" value="HELICASE_ATP_BIND_1"/>
    <property type="match status" value="1"/>
</dbReference>
<name>A0A7U9KUH1_9ACTN</name>
<feature type="domain" description="Helicase C-terminal" evidence="9">
    <location>
        <begin position="334"/>
        <end position="485"/>
    </location>
</feature>
<dbReference type="Gene3D" id="3.40.50.300">
    <property type="entry name" value="P-loop containing nucleotide triphosphate hydrolases"/>
    <property type="match status" value="2"/>
</dbReference>
<dbReference type="Proteomes" id="UP000287830">
    <property type="component" value="Unassembled WGS sequence"/>
</dbReference>
<keyword evidence="2" id="KW-0547">Nucleotide-binding</keyword>
<dbReference type="CDD" id="cd18787">
    <property type="entry name" value="SF2_C_DEAD"/>
    <property type="match status" value="1"/>
</dbReference>
<dbReference type="GO" id="GO:0005840">
    <property type="term" value="C:ribosome"/>
    <property type="evidence" value="ECO:0007669"/>
    <property type="project" value="TreeGrafter"/>
</dbReference>
<dbReference type="GO" id="GO:0005524">
    <property type="term" value="F:ATP binding"/>
    <property type="evidence" value="ECO:0007669"/>
    <property type="project" value="UniProtKB-KW"/>
</dbReference>
<evidence type="ECO:0000256" key="5">
    <source>
        <dbReference type="ARBA" id="ARBA00022840"/>
    </source>
</evidence>
<dbReference type="InterPro" id="IPR000629">
    <property type="entry name" value="RNA-helicase_DEAD-box_CS"/>
</dbReference>
<feature type="compositionally biased region" description="Basic residues" evidence="7">
    <location>
        <begin position="750"/>
        <end position="759"/>
    </location>
</feature>
<feature type="compositionally biased region" description="Basic residues" evidence="7">
    <location>
        <begin position="783"/>
        <end position="792"/>
    </location>
</feature>
<evidence type="ECO:0000256" key="1">
    <source>
        <dbReference type="ARBA" id="ARBA00012552"/>
    </source>
</evidence>
<dbReference type="CDD" id="cd00268">
    <property type="entry name" value="DEADc"/>
    <property type="match status" value="1"/>
</dbReference>
<dbReference type="AlphaFoldDB" id="A0A7U9KUH1"/>
<evidence type="ECO:0000256" key="7">
    <source>
        <dbReference type="SAM" id="MobiDB-lite"/>
    </source>
</evidence>
<gene>
    <name evidence="11" type="ORF">OEIGOIKO_02800</name>
</gene>
<dbReference type="GO" id="GO:0016787">
    <property type="term" value="F:hydrolase activity"/>
    <property type="evidence" value="ECO:0007669"/>
    <property type="project" value="UniProtKB-KW"/>
</dbReference>
<feature type="compositionally biased region" description="Basic residues" evidence="7">
    <location>
        <begin position="968"/>
        <end position="977"/>
    </location>
</feature>
<reference evidence="11 12" key="1">
    <citation type="submission" date="2018-11" db="EMBL/GenBank/DDBJ databases">
        <title>Whole genome sequence of Streptomyces chrestomyceticus NBRC 13444(T).</title>
        <authorList>
            <person name="Komaki H."/>
            <person name="Tamura T."/>
        </authorList>
    </citation>
    <scope>NUCLEOTIDE SEQUENCE [LARGE SCALE GENOMIC DNA]</scope>
    <source>
        <strain evidence="11 12">NBRC 13444</strain>
    </source>
</reference>
<evidence type="ECO:0000313" key="11">
    <source>
        <dbReference type="EMBL" id="GCD35057.1"/>
    </source>
</evidence>
<dbReference type="SMART" id="SM00490">
    <property type="entry name" value="HELICc"/>
    <property type="match status" value="1"/>
</dbReference>
<dbReference type="InterPro" id="IPR014001">
    <property type="entry name" value="Helicase_ATP-bd"/>
</dbReference>
<sequence>MVVMRPPSIGGLFHACGCPVGGPIGSNPTALFRGAYETYAQREGHRSRYECLSEGSGPAPVRPIEADPYETVRGRGTTPWPPPAASHRRGKILSTFRDLGILPETAEALEAVGITSPFPIQEMTLPVALAGSDVIGQAKTGTGKTLGFGLPLLERVTVPADVEAGRAKPEQLTEAPQALVVVPTRELCQQVTNDLLTAGKVRNVRVLSIYGGRAYEPQVEALKKGVDVVVGTPGRLLDLAGQKKLNLSHVKALVLDEADEMLDLGFLPDVERIINMLPVRRQTMLFSATMPGAVIGLARRYMSQPTHIRAAAPDDEGQTVANIKQHVFRAHSMDKPEMVSRILQSNGRGLAMIFCRTKRTAADIADQLARRGFASGAVHGDLGQGAREQALRAFRNGKVDVLVCTDVAARGIDVEGVTHVVNYQSPEDEKTYLHRIGRTGRAGAKGIAITLVDWDDIPRWKLINKALDLPFDEPEETYSTSAHLYELLEIPEGTTGVLPRAERKRAGLAAEEVEDLGETGGRGRGPRRGAPAVEEERPSRSRTPRQRRRTRGGALVDGVDGVDAPETSGTSGAPEDGAPATDGPRQPRRRRRTRGGSGNAPAAVTPARDQAAPAAETVASEAAQTADATAAPSKPRRRRTRGGANSAAKAETARTAAATAVDTVEGPTGTVKVPAQATAEAPVAAEAPAVTEPAVTEPVADEAPVKPRRRTRSAKPAAEAVVETVESAEPAAVAETAAVAEPVADEAPAKPRRTRKTAAAKKAEAAVETVEAAEPVADEAPAKPRRTRKTAATKKAEAAVETVEGAEVVADEAPAKPRRTRKTAAAKAAEEAAESAEPVADEAPAKPRRTRKTAATKKAEATVDTAEGTEAVADEAPAKPRRTRKTAATKKAEAAVDAAETVADEAAAKPRRTRKTAAKKATAEAPAADAGTAAEDDAPAKPRRARKTAAKAEAAPAADAAADEAPAKPRRTRKTATKKATAEAPAEG</sequence>
<evidence type="ECO:0000259" key="8">
    <source>
        <dbReference type="PROSITE" id="PS51192"/>
    </source>
</evidence>
<dbReference type="PROSITE" id="PS00039">
    <property type="entry name" value="DEAD_ATP_HELICASE"/>
    <property type="match status" value="1"/>
</dbReference>
<proteinExistence type="predicted"/>
<accession>A0A7U9KUH1</accession>
<feature type="region of interest" description="Disordered" evidence="7">
    <location>
        <begin position="506"/>
        <end position="988"/>
    </location>
</feature>
<feature type="compositionally biased region" description="Low complexity" evidence="7">
    <location>
        <begin position="714"/>
        <end position="746"/>
    </location>
</feature>
<dbReference type="SUPFAM" id="SSF52540">
    <property type="entry name" value="P-loop containing nucleoside triphosphate hydrolases"/>
    <property type="match status" value="1"/>
</dbReference>
<keyword evidence="3" id="KW-0378">Hydrolase</keyword>
<dbReference type="GO" id="GO:0009409">
    <property type="term" value="P:response to cold"/>
    <property type="evidence" value="ECO:0007669"/>
    <property type="project" value="TreeGrafter"/>
</dbReference>
<dbReference type="EMBL" id="BHZC01000001">
    <property type="protein sequence ID" value="GCD35057.1"/>
    <property type="molecule type" value="Genomic_DNA"/>
</dbReference>
<dbReference type="PANTHER" id="PTHR47963">
    <property type="entry name" value="DEAD-BOX ATP-DEPENDENT RNA HELICASE 47, MITOCHONDRIAL"/>
    <property type="match status" value="1"/>
</dbReference>
<feature type="compositionally biased region" description="Low complexity" evidence="7">
    <location>
        <begin position="644"/>
        <end position="663"/>
    </location>
</feature>
<feature type="domain" description="DEAD-box RNA helicase Q" evidence="10">
    <location>
        <begin position="94"/>
        <end position="122"/>
    </location>
</feature>
<feature type="compositionally biased region" description="Low complexity" evidence="7">
    <location>
        <begin position="978"/>
        <end position="988"/>
    </location>
</feature>
<evidence type="ECO:0000256" key="3">
    <source>
        <dbReference type="ARBA" id="ARBA00022801"/>
    </source>
</evidence>
<protein>
    <recommendedName>
        <fullName evidence="1">RNA helicase</fullName>
        <ecNumber evidence="1">3.6.4.13</ecNumber>
    </recommendedName>
</protein>
<comment type="caution">
    <text evidence="11">The sequence shown here is derived from an EMBL/GenBank/DDBJ whole genome shotgun (WGS) entry which is preliminary data.</text>
</comment>
<feature type="compositionally biased region" description="Low complexity" evidence="7">
    <location>
        <begin position="799"/>
        <end position="812"/>
    </location>
</feature>
<feature type="compositionally biased region" description="Low complexity" evidence="7">
    <location>
        <begin position="951"/>
        <end position="964"/>
    </location>
</feature>
<dbReference type="InterPro" id="IPR050547">
    <property type="entry name" value="DEAD_box_RNA_helicases"/>
</dbReference>
<dbReference type="InterPro" id="IPR001650">
    <property type="entry name" value="Helicase_C-like"/>
</dbReference>
<feature type="compositionally biased region" description="Low complexity" evidence="7">
    <location>
        <begin position="610"/>
        <end position="631"/>
    </location>
</feature>
<feature type="compositionally biased region" description="Low complexity" evidence="7">
    <location>
        <begin position="766"/>
        <end position="779"/>
    </location>
</feature>
<dbReference type="SMART" id="SM00487">
    <property type="entry name" value="DEXDc"/>
    <property type="match status" value="1"/>
</dbReference>
<dbReference type="Pfam" id="PF00270">
    <property type="entry name" value="DEAD"/>
    <property type="match status" value="1"/>
</dbReference>
<organism evidence="11 12">
    <name type="scientific">Streptomyces chrestomyceticus JCM 4735</name>
    <dbReference type="NCBI Taxonomy" id="1306181"/>
    <lineage>
        <taxon>Bacteria</taxon>
        <taxon>Bacillati</taxon>
        <taxon>Actinomycetota</taxon>
        <taxon>Actinomycetes</taxon>
        <taxon>Kitasatosporales</taxon>
        <taxon>Streptomycetaceae</taxon>
        <taxon>Streptomyces</taxon>
    </lineage>
</organism>
<dbReference type="GO" id="GO:0003724">
    <property type="term" value="F:RNA helicase activity"/>
    <property type="evidence" value="ECO:0007669"/>
    <property type="project" value="UniProtKB-EC"/>
</dbReference>
<feature type="compositionally biased region" description="Basic residues" evidence="7">
    <location>
        <begin position="879"/>
        <end position="888"/>
    </location>
</feature>
<feature type="compositionally biased region" description="Low complexity" evidence="7">
    <location>
        <begin position="919"/>
        <end position="933"/>
    </location>
</feature>
<dbReference type="PROSITE" id="PS51194">
    <property type="entry name" value="HELICASE_CTER"/>
    <property type="match status" value="1"/>
</dbReference>
<dbReference type="EC" id="3.6.4.13" evidence="1"/>
<dbReference type="InterPro" id="IPR044742">
    <property type="entry name" value="DEAD/DEAH_RhlB"/>
</dbReference>
<keyword evidence="5" id="KW-0067">ATP-binding</keyword>
<dbReference type="GO" id="GO:0005829">
    <property type="term" value="C:cytosol"/>
    <property type="evidence" value="ECO:0007669"/>
    <property type="project" value="TreeGrafter"/>
</dbReference>
<keyword evidence="4 11" id="KW-0347">Helicase</keyword>
<feature type="compositionally biased region" description="Basic residues" evidence="7">
    <location>
        <begin position="540"/>
        <end position="551"/>
    </location>
</feature>
<evidence type="ECO:0000259" key="10">
    <source>
        <dbReference type="PROSITE" id="PS51195"/>
    </source>
</evidence>
<feature type="domain" description="Helicase ATP-binding" evidence="8">
    <location>
        <begin position="125"/>
        <end position="308"/>
    </location>
</feature>
<evidence type="ECO:0000256" key="2">
    <source>
        <dbReference type="ARBA" id="ARBA00022741"/>
    </source>
</evidence>
<evidence type="ECO:0000259" key="9">
    <source>
        <dbReference type="PROSITE" id="PS51194"/>
    </source>
</evidence>
<evidence type="ECO:0000256" key="4">
    <source>
        <dbReference type="ARBA" id="ARBA00022806"/>
    </source>
</evidence>
<evidence type="ECO:0000256" key="6">
    <source>
        <dbReference type="PROSITE-ProRule" id="PRU00552"/>
    </source>
</evidence>
<dbReference type="InterPro" id="IPR011545">
    <property type="entry name" value="DEAD/DEAH_box_helicase_dom"/>
</dbReference>
<feature type="compositionally biased region" description="Low complexity" evidence="7">
    <location>
        <begin position="673"/>
        <end position="698"/>
    </location>
</feature>
<feature type="compositionally biased region" description="Low complexity" evidence="7">
    <location>
        <begin position="552"/>
        <end position="564"/>
    </location>
</feature>
<feature type="compositionally biased region" description="Low complexity" evidence="7">
    <location>
        <begin position="895"/>
        <end position="905"/>
    </location>
</feature>
<dbReference type="InterPro" id="IPR027417">
    <property type="entry name" value="P-loop_NTPase"/>
</dbReference>
<dbReference type="PROSITE" id="PS51195">
    <property type="entry name" value="Q_MOTIF"/>
    <property type="match status" value="1"/>
</dbReference>
<dbReference type="Pfam" id="PF00271">
    <property type="entry name" value="Helicase_C"/>
    <property type="match status" value="1"/>
</dbReference>